<evidence type="ECO:0000313" key="2">
    <source>
        <dbReference type="EMBL" id="HER43761.1"/>
    </source>
</evidence>
<dbReference type="Proteomes" id="UP000886069">
    <property type="component" value="Unassembled WGS sequence"/>
</dbReference>
<evidence type="ECO:0000256" key="1">
    <source>
        <dbReference type="SAM" id="SignalP"/>
    </source>
</evidence>
<dbReference type="SUPFAM" id="SSF48452">
    <property type="entry name" value="TPR-like"/>
    <property type="match status" value="1"/>
</dbReference>
<feature type="chain" id="PRO_5030868222" evidence="1">
    <location>
        <begin position="28"/>
        <end position="343"/>
    </location>
</feature>
<dbReference type="Gene3D" id="3.40.50.1820">
    <property type="entry name" value="alpha/beta hydrolase"/>
    <property type="match status" value="1"/>
</dbReference>
<reference evidence="2" key="1">
    <citation type="journal article" date="2020" name="mSystems">
        <title>Genome- and Community-Level Interaction Insights into Carbon Utilization and Element Cycling Functions of Hydrothermarchaeota in Hydrothermal Sediment.</title>
        <authorList>
            <person name="Zhou Z."/>
            <person name="Liu Y."/>
            <person name="Xu W."/>
            <person name="Pan J."/>
            <person name="Luo Z.H."/>
            <person name="Li M."/>
        </authorList>
    </citation>
    <scope>NUCLEOTIDE SEQUENCE [LARGE SCALE GENOMIC DNA]</scope>
    <source>
        <strain evidence="2">SpSt-1233</strain>
    </source>
</reference>
<feature type="signal peptide" evidence="1">
    <location>
        <begin position="1"/>
        <end position="27"/>
    </location>
</feature>
<accession>A0A7V2AV48</accession>
<dbReference type="SUPFAM" id="SSF53474">
    <property type="entry name" value="alpha/beta-Hydrolases"/>
    <property type="match status" value="1"/>
</dbReference>
<dbReference type="InterPro" id="IPR029058">
    <property type="entry name" value="AB_hydrolase_fold"/>
</dbReference>
<dbReference type="AlphaFoldDB" id="A0A7V2AV48"/>
<organism evidence="2">
    <name type="scientific">Eiseniibacteriota bacterium</name>
    <dbReference type="NCBI Taxonomy" id="2212470"/>
    <lineage>
        <taxon>Bacteria</taxon>
        <taxon>Candidatus Eiseniibacteriota</taxon>
    </lineage>
</organism>
<comment type="caution">
    <text evidence="2">The sequence shown here is derived from an EMBL/GenBank/DDBJ whole genome shotgun (WGS) entry which is preliminary data.</text>
</comment>
<name>A0A7V2AV48_UNCEI</name>
<dbReference type="Gene3D" id="1.25.40.10">
    <property type="entry name" value="Tetratricopeptide repeat domain"/>
    <property type="match status" value="1"/>
</dbReference>
<dbReference type="EMBL" id="DSEC01000337">
    <property type="protein sequence ID" value="HER43761.1"/>
    <property type="molecule type" value="Genomic_DNA"/>
</dbReference>
<protein>
    <submittedName>
        <fullName evidence="2">Tetratricopeptide repeat protein</fullName>
    </submittedName>
</protein>
<sequence>MGRPAAWRLAAAIGMMLIPALSLPGRAGEETGRGYPEFRAELMELYNAERYAEAAELLEKNYDRFPGQEWKMSYNMAVVCARLEDYERGIAYLRKAHEKGQWFSAWAFAGGLWEPYRGMEGFDEILSHDLEMKEKAQKTAGPKLEVALPGELEEGRKYPLFIALHGGGENIGEFRPNWRSGVMESEFIIAYVQSSQVVSMTGFSWEQQEVTKKELREAYEKVCADYPVDTSEVIIGGFSSGGYGSLVAVFFEAVPAIGFVILCPPMPENITEAEAAKARDRGVRGTLITTELDNRVPDQRRMADLFRDTGLQYQFILLPDIGHWYPDNLSELIDQAIAHIRNR</sequence>
<gene>
    <name evidence="2" type="ORF">ENO08_04810</name>
</gene>
<keyword evidence="1" id="KW-0732">Signal</keyword>
<proteinExistence type="predicted"/>
<dbReference type="InterPro" id="IPR011990">
    <property type="entry name" value="TPR-like_helical_dom_sf"/>
</dbReference>